<dbReference type="Pfam" id="PF01258">
    <property type="entry name" value="zf-dskA_traR"/>
    <property type="match status" value="1"/>
</dbReference>
<sequence>MSDKLQYSPEKLSKFKTIIKEELKEVEDELFKFESNLKEQKQRLANANVDFNQTSKHSQQQAKNKQLKQRLEEKTKELKSALQRIENKVYGICEQTGQLIREERLLAKPTARFDILPKQD</sequence>
<dbReference type="PANTHER" id="PTHR33823">
    <property type="entry name" value="RNA POLYMERASE-BINDING TRANSCRIPTION FACTOR DKSA-RELATED"/>
    <property type="match status" value="1"/>
</dbReference>
<evidence type="ECO:0000256" key="1">
    <source>
        <dbReference type="ARBA" id="ARBA00022723"/>
    </source>
</evidence>
<organism evidence="7 8">
    <name type="scientific">Polaribacter aestuariivivens</name>
    <dbReference type="NCBI Taxonomy" id="2304626"/>
    <lineage>
        <taxon>Bacteria</taxon>
        <taxon>Pseudomonadati</taxon>
        <taxon>Bacteroidota</taxon>
        <taxon>Flavobacteriia</taxon>
        <taxon>Flavobacteriales</taxon>
        <taxon>Flavobacteriaceae</taxon>
    </lineage>
</organism>
<name>A0A5S3NA75_9FLAO</name>
<dbReference type="OrthoDB" id="9811543at2"/>
<evidence type="ECO:0000256" key="2">
    <source>
        <dbReference type="ARBA" id="ARBA00022771"/>
    </source>
</evidence>
<keyword evidence="2" id="KW-0863">Zinc-finger</keyword>
<evidence type="ECO:0000256" key="5">
    <source>
        <dbReference type="SAM" id="MobiDB-lite"/>
    </source>
</evidence>
<dbReference type="GO" id="GO:0008270">
    <property type="term" value="F:zinc ion binding"/>
    <property type="evidence" value="ECO:0007669"/>
    <property type="project" value="UniProtKB-KW"/>
</dbReference>
<dbReference type="PROSITE" id="PS51128">
    <property type="entry name" value="ZF_DKSA_2"/>
    <property type="match status" value="1"/>
</dbReference>
<evidence type="ECO:0000259" key="6">
    <source>
        <dbReference type="Pfam" id="PF01258"/>
    </source>
</evidence>
<dbReference type="Gene3D" id="1.20.120.910">
    <property type="entry name" value="DksA, coiled-coil domain"/>
    <property type="match status" value="1"/>
</dbReference>
<proteinExistence type="predicted"/>
<feature type="compositionally biased region" description="Polar residues" evidence="5">
    <location>
        <begin position="49"/>
        <end position="64"/>
    </location>
</feature>
<feature type="zinc finger region" description="dksA C4-type" evidence="4">
    <location>
        <begin position="93"/>
        <end position="117"/>
    </location>
</feature>
<dbReference type="PANTHER" id="PTHR33823:SF2">
    <property type="entry name" value="RNA POLYMERASE-BINDING TRANSCRIPTION FACTOR DKSA"/>
    <property type="match status" value="1"/>
</dbReference>
<reference evidence="7 8" key="1">
    <citation type="submission" date="2019-05" db="EMBL/GenBank/DDBJ databases">
        <title>Polaribacter aestuariivivens sp. nov., isolated from a tidal flat.</title>
        <authorList>
            <person name="Yoon J.-H."/>
        </authorList>
    </citation>
    <scope>NUCLEOTIDE SEQUENCE [LARGE SCALE GENOMIC DNA]</scope>
    <source>
        <strain evidence="7 8">DBTF-3</strain>
    </source>
</reference>
<dbReference type="Proteomes" id="UP000307140">
    <property type="component" value="Unassembled WGS sequence"/>
</dbReference>
<dbReference type="EMBL" id="VANR01000002">
    <property type="protein sequence ID" value="TMM31434.1"/>
    <property type="molecule type" value="Genomic_DNA"/>
</dbReference>
<evidence type="ECO:0000313" key="7">
    <source>
        <dbReference type="EMBL" id="TMM31434.1"/>
    </source>
</evidence>
<keyword evidence="3" id="KW-0862">Zinc</keyword>
<keyword evidence="8" id="KW-1185">Reference proteome</keyword>
<feature type="domain" description="Zinc finger DksA/TraR C4-type" evidence="6">
    <location>
        <begin position="90"/>
        <end position="113"/>
    </location>
</feature>
<gene>
    <name evidence="7" type="ORF">FDT66_05570</name>
</gene>
<dbReference type="RefSeq" id="WP_138535160.1">
    <property type="nucleotide sequence ID" value="NZ_VANR01000002.1"/>
</dbReference>
<keyword evidence="1" id="KW-0479">Metal-binding</keyword>
<protein>
    <recommendedName>
        <fullName evidence="6">Zinc finger DksA/TraR C4-type domain-containing protein</fullName>
    </recommendedName>
</protein>
<comment type="caution">
    <text evidence="7">The sequence shown here is derived from an EMBL/GenBank/DDBJ whole genome shotgun (WGS) entry which is preliminary data.</text>
</comment>
<dbReference type="AlphaFoldDB" id="A0A5S3NA75"/>
<dbReference type="InterPro" id="IPR000962">
    <property type="entry name" value="Znf_DskA_TraR"/>
</dbReference>
<evidence type="ECO:0000256" key="3">
    <source>
        <dbReference type="ARBA" id="ARBA00022833"/>
    </source>
</evidence>
<evidence type="ECO:0000313" key="8">
    <source>
        <dbReference type="Proteomes" id="UP000307140"/>
    </source>
</evidence>
<feature type="region of interest" description="Disordered" evidence="5">
    <location>
        <begin position="49"/>
        <end position="69"/>
    </location>
</feature>
<accession>A0A5S3NA75</accession>
<evidence type="ECO:0000256" key="4">
    <source>
        <dbReference type="PROSITE-ProRule" id="PRU00510"/>
    </source>
</evidence>